<dbReference type="PANTHER" id="PTHR30212">
    <property type="entry name" value="PROTEIN YIIM"/>
    <property type="match status" value="1"/>
</dbReference>
<name>A0ABV5MU77_9ACTN</name>
<dbReference type="SUPFAM" id="SSF50800">
    <property type="entry name" value="PK beta-barrel domain-like"/>
    <property type="match status" value="1"/>
</dbReference>
<dbReference type="Proteomes" id="UP001589709">
    <property type="component" value="Unassembled WGS sequence"/>
</dbReference>
<dbReference type="PANTHER" id="PTHR30212:SF2">
    <property type="entry name" value="PROTEIN YIIM"/>
    <property type="match status" value="1"/>
</dbReference>
<proteinExistence type="predicted"/>
<dbReference type="RefSeq" id="WP_381341144.1">
    <property type="nucleotide sequence ID" value="NZ_JBHMCY010000003.1"/>
</dbReference>
<protein>
    <submittedName>
        <fullName evidence="2">MOSC domain-containing protein</fullName>
    </submittedName>
</protein>
<evidence type="ECO:0000313" key="3">
    <source>
        <dbReference type="Proteomes" id="UP001589709"/>
    </source>
</evidence>
<dbReference type="InterPro" id="IPR011037">
    <property type="entry name" value="Pyrv_Knase-like_insert_dom_sf"/>
</dbReference>
<comment type="caution">
    <text evidence="2">The sequence shown here is derived from an EMBL/GenBank/DDBJ whole genome shotgun (WGS) entry which is preliminary data.</text>
</comment>
<gene>
    <name evidence="2" type="ORF">ACFF45_02260</name>
</gene>
<dbReference type="EMBL" id="JBHMCY010000003">
    <property type="protein sequence ID" value="MFB9461580.1"/>
    <property type="molecule type" value="Genomic_DNA"/>
</dbReference>
<evidence type="ECO:0000313" key="2">
    <source>
        <dbReference type="EMBL" id="MFB9461580.1"/>
    </source>
</evidence>
<feature type="domain" description="MOSC" evidence="1">
    <location>
        <begin position="29"/>
        <end position="172"/>
    </location>
</feature>
<keyword evidence="3" id="KW-1185">Reference proteome</keyword>
<dbReference type="Pfam" id="PF03473">
    <property type="entry name" value="MOSC"/>
    <property type="match status" value="1"/>
</dbReference>
<dbReference type="InterPro" id="IPR052353">
    <property type="entry name" value="Benzoxazolinone_Detox_Enz"/>
</dbReference>
<accession>A0ABV5MU77</accession>
<dbReference type="Gene3D" id="2.40.33.20">
    <property type="entry name" value="PK beta-barrel domain-like"/>
    <property type="match status" value="1"/>
</dbReference>
<sequence length="222" mass="24025">MRLLSVNLGRATAVPYTDHPQGLTGIGKRPADGPVRVAAPGPRGVGASGLAGDAVCNTRFHGGDDQAVYAMAREDLDAWERELGRELTDGCFGENLTTAGVDVSGALIGERWRIGREVLLEITSPRVPCRTFQEHLGERGWVRRFTERAAPGAYLRVLEPGEIRAGDPVEIAYRPDHEVTVALAFLARTTRRALLPRLLEAGEALHAEWRAAARDHTAPHGA</sequence>
<reference evidence="2 3" key="1">
    <citation type="submission" date="2024-09" db="EMBL/GenBank/DDBJ databases">
        <authorList>
            <person name="Sun Q."/>
            <person name="Mori K."/>
        </authorList>
    </citation>
    <scope>NUCLEOTIDE SEQUENCE [LARGE SCALE GENOMIC DNA]</scope>
    <source>
        <strain evidence="2 3">JCM 6917</strain>
    </source>
</reference>
<dbReference type="InterPro" id="IPR005302">
    <property type="entry name" value="MoCF_Sase_C"/>
</dbReference>
<dbReference type="PROSITE" id="PS51340">
    <property type="entry name" value="MOSC"/>
    <property type="match status" value="1"/>
</dbReference>
<organism evidence="2 3">
    <name type="scientific">Streptomyces cinereospinus</name>
    <dbReference type="NCBI Taxonomy" id="285561"/>
    <lineage>
        <taxon>Bacteria</taxon>
        <taxon>Bacillati</taxon>
        <taxon>Actinomycetota</taxon>
        <taxon>Actinomycetes</taxon>
        <taxon>Kitasatosporales</taxon>
        <taxon>Streptomycetaceae</taxon>
        <taxon>Streptomyces</taxon>
    </lineage>
</organism>
<evidence type="ECO:0000259" key="1">
    <source>
        <dbReference type="PROSITE" id="PS51340"/>
    </source>
</evidence>